<evidence type="ECO:0000256" key="3">
    <source>
        <dbReference type="ARBA" id="ARBA00023128"/>
    </source>
</evidence>
<comment type="similarity">
    <text evidence="2">Belongs to the mitochondrion-specific ribosomal protein mS41 family.</text>
</comment>
<dbReference type="Pfam" id="PF09597">
    <property type="entry name" value="SAM_Ribosomal_mS41"/>
    <property type="match status" value="1"/>
</dbReference>
<evidence type="ECO:0000313" key="8">
    <source>
        <dbReference type="Proteomes" id="UP000298493"/>
    </source>
</evidence>
<dbReference type="PANTHER" id="PTHR28235:SF1">
    <property type="entry name" value="SMALL RIBOSOMAL SUBUNIT PROTEIN MS41"/>
    <property type="match status" value="1"/>
</dbReference>
<comment type="caution">
    <text evidence="7">The sequence shown here is derived from an EMBL/GenBank/DDBJ whole genome shotgun (WGS) entry which is preliminary data.</text>
</comment>
<organism evidence="7 8">
    <name type="scientific">Venturia nashicola</name>
    <dbReference type="NCBI Taxonomy" id="86259"/>
    <lineage>
        <taxon>Eukaryota</taxon>
        <taxon>Fungi</taxon>
        <taxon>Dikarya</taxon>
        <taxon>Ascomycota</taxon>
        <taxon>Pezizomycotina</taxon>
        <taxon>Dothideomycetes</taxon>
        <taxon>Pleosporomycetidae</taxon>
        <taxon>Venturiales</taxon>
        <taxon>Venturiaceae</taxon>
        <taxon>Venturia</taxon>
    </lineage>
</organism>
<keyword evidence="3" id="KW-0496">Mitochondrion</keyword>
<evidence type="ECO:0000259" key="6">
    <source>
        <dbReference type="SMART" id="SM01238"/>
    </source>
</evidence>
<dbReference type="SMART" id="SM01238">
    <property type="entry name" value="IGR"/>
    <property type="match status" value="1"/>
</dbReference>
<dbReference type="OrthoDB" id="18595at2759"/>
<evidence type="ECO:0000256" key="5">
    <source>
        <dbReference type="SAM" id="MobiDB-lite"/>
    </source>
</evidence>
<dbReference type="InterPro" id="IPR039603">
    <property type="entry name" value="Ribosomal_mS41"/>
</dbReference>
<proteinExistence type="inferred from homology"/>
<protein>
    <recommendedName>
        <fullName evidence="4">Small ribosomal subunit protein mS41</fullName>
    </recommendedName>
</protein>
<feature type="domain" description="Small ribosomal subunit protein mS41 SAM" evidence="6">
    <location>
        <begin position="44"/>
        <end position="100"/>
    </location>
</feature>
<dbReference type="InterPro" id="IPR013761">
    <property type="entry name" value="SAM/pointed_sf"/>
</dbReference>
<feature type="compositionally biased region" description="Basic and acidic residues" evidence="5">
    <location>
        <begin position="203"/>
        <end position="226"/>
    </location>
</feature>
<accession>A0A4Z1PCN3</accession>
<sequence length="239" mass="26813">MILRRPILALKTPPVTITCQCFRLASSRLLSRPIPPPTPFVPDVETFLKLIGRQLSQHTSKIPSWDALFTLSSTELRELGIEPPRSRKYLLRWRERFRQGQYGIGGDLEHVQDGVGEVKIFEVPIPKEWKSLNPSAEMATGTRTPGMRKVALNVPIGAEEPAVAPEKAKIIDHIKVRGKNGIEGPHVDMIKGTAGMKARITAKEGLWEDRRGHKVDGGERRKAEVRSKRRAEARKQAAR</sequence>
<comment type="subcellular location">
    <subcellularLocation>
        <location evidence="1">Mitochondrion</location>
    </subcellularLocation>
</comment>
<dbReference type="InterPro" id="IPR019083">
    <property type="entry name" value="SAM_Ribosomal_mS41"/>
</dbReference>
<dbReference type="AlphaFoldDB" id="A0A4Z1PCN3"/>
<dbReference type="EMBL" id="SNSC02000001">
    <property type="protein sequence ID" value="TID27255.1"/>
    <property type="molecule type" value="Genomic_DNA"/>
</dbReference>
<keyword evidence="8" id="KW-1185">Reference proteome</keyword>
<feature type="compositionally biased region" description="Basic residues" evidence="5">
    <location>
        <begin position="227"/>
        <end position="239"/>
    </location>
</feature>
<feature type="region of interest" description="Disordered" evidence="5">
    <location>
        <begin position="203"/>
        <end position="239"/>
    </location>
</feature>
<evidence type="ECO:0000256" key="1">
    <source>
        <dbReference type="ARBA" id="ARBA00004173"/>
    </source>
</evidence>
<dbReference type="STRING" id="86259.A0A4Z1PCN3"/>
<evidence type="ECO:0000256" key="2">
    <source>
        <dbReference type="ARBA" id="ARBA00010492"/>
    </source>
</evidence>
<evidence type="ECO:0000256" key="4">
    <source>
        <dbReference type="ARBA" id="ARBA00035129"/>
    </source>
</evidence>
<dbReference type="PANTHER" id="PTHR28235">
    <property type="entry name" value="PROTEIN FYV4, MITOCHONDRIAL"/>
    <property type="match status" value="1"/>
</dbReference>
<dbReference type="Proteomes" id="UP000298493">
    <property type="component" value="Unassembled WGS sequence"/>
</dbReference>
<name>A0A4Z1PCN3_9PEZI</name>
<reference evidence="7 8" key="1">
    <citation type="submission" date="2019-04" db="EMBL/GenBank/DDBJ databases">
        <title>High contiguity whole genome sequence and gene annotation resource for two Venturia nashicola isolates.</title>
        <authorList>
            <person name="Prokchorchik M."/>
            <person name="Won K."/>
            <person name="Lee Y."/>
            <person name="Choi E.D."/>
            <person name="Segonzac C."/>
            <person name="Sohn K.H."/>
        </authorList>
    </citation>
    <scope>NUCLEOTIDE SEQUENCE [LARGE SCALE GENOMIC DNA]</scope>
    <source>
        <strain evidence="7 8">PRI2</strain>
    </source>
</reference>
<dbReference type="SUPFAM" id="SSF47769">
    <property type="entry name" value="SAM/Pointed domain"/>
    <property type="match status" value="1"/>
</dbReference>
<gene>
    <name evidence="7" type="ORF">E6O75_ATG00022</name>
</gene>
<evidence type="ECO:0000313" key="7">
    <source>
        <dbReference type="EMBL" id="TID27255.1"/>
    </source>
</evidence>
<dbReference type="GO" id="GO:0005739">
    <property type="term" value="C:mitochondrion"/>
    <property type="evidence" value="ECO:0007669"/>
    <property type="project" value="UniProtKB-SubCell"/>
</dbReference>